<dbReference type="EMBL" id="LCYN01000029">
    <property type="protein sequence ID" value="KKZ93730.1"/>
    <property type="molecule type" value="Genomic_DNA"/>
</dbReference>
<accession>A0A2A8FY78</accession>
<accession>A0A0G8C1Y6</accession>
<dbReference type="AlphaFoldDB" id="A0A0G8C1Y6"/>
<reference evidence="1 2" key="1">
    <citation type="journal article" date="2015" name="Genome Announc.">
        <title>Next-Generation Whole-Genome Sequencing of Eight Strains of Bacillus cereus, Isolated from Food.</title>
        <authorList>
            <person name="Krawczyk A.O."/>
            <person name="de Jong A."/>
            <person name="Eijlander R.T."/>
            <person name="Berendsen E.M."/>
            <person name="Holsappel S."/>
            <person name="Wells-Bennik M.H."/>
            <person name="Kuipers O.P."/>
        </authorList>
    </citation>
    <scope>NUCLEOTIDE SEQUENCE [LARGE SCALE GENOMIC DNA]</scope>
    <source>
        <strain evidence="1 2">B4147</strain>
    </source>
</reference>
<gene>
    <name evidence="1" type="ORF">B4147_4669</name>
</gene>
<organism evidence="1 2">
    <name type="scientific">Bacillus wiedmannii</name>
    <dbReference type="NCBI Taxonomy" id="1890302"/>
    <lineage>
        <taxon>Bacteria</taxon>
        <taxon>Bacillati</taxon>
        <taxon>Bacillota</taxon>
        <taxon>Bacilli</taxon>
        <taxon>Bacillales</taxon>
        <taxon>Bacillaceae</taxon>
        <taxon>Bacillus</taxon>
        <taxon>Bacillus cereus group</taxon>
    </lineage>
</organism>
<dbReference type="NCBIfam" id="TIGR04088">
    <property type="entry name" value="cognate_SipW"/>
    <property type="match status" value="1"/>
</dbReference>
<dbReference type="RefSeq" id="WP_046958624.1">
    <property type="nucleotide sequence ID" value="NZ_LCYN01000029.1"/>
</dbReference>
<dbReference type="InterPro" id="IPR022121">
    <property type="entry name" value="Peptidase_M73_camelysin"/>
</dbReference>
<dbReference type="PATRIC" id="fig|1396.433.peg.3305"/>
<protein>
    <submittedName>
        <fullName evidence="1">Uncharacterized protein</fullName>
    </submittedName>
</protein>
<evidence type="ECO:0000313" key="2">
    <source>
        <dbReference type="Proteomes" id="UP000035350"/>
    </source>
</evidence>
<name>A0A0G8C1Y6_9BACI</name>
<comment type="caution">
    <text evidence="1">The sequence shown here is derived from an EMBL/GenBank/DDBJ whole genome shotgun (WGS) entry which is preliminary data.</text>
</comment>
<dbReference type="Pfam" id="PF12389">
    <property type="entry name" value="Peptidase_M73"/>
    <property type="match status" value="1"/>
</dbReference>
<dbReference type="Proteomes" id="UP000035350">
    <property type="component" value="Unassembled WGS sequence"/>
</dbReference>
<sequence>MSLKQKVGMGVVTASLGLSLTFGGVFAYFSDSETSSNSFQAGTLDLSINPSVIVNVKDLKPGDLIERNFKLENKGTLHIAKVALETSYEVTDAKQNNAGEDLGDHITVKFLVNDGKPSNPNDDHEILWETKLSELKTMKPEDVATSLERHNLIDGIKSGDTDYLHVLFSFEDNDQDQNKFQGDSLQLNWTFHAEQTPGVEK</sequence>
<reference evidence="2" key="2">
    <citation type="submission" date="2015-04" db="EMBL/GenBank/DDBJ databases">
        <title>Draft Genome Sequences of Eight Spore-Forming Food Isolates of Bacillus cereus Genome sequencing.</title>
        <authorList>
            <person name="Krawcyk A.O."/>
            <person name="de Jong A."/>
            <person name="Eijlander R.T."/>
            <person name="Berendsen E.M."/>
            <person name="Holsappel S."/>
            <person name="Wells-Bennik M."/>
            <person name="Kuipers O.P."/>
        </authorList>
    </citation>
    <scope>NUCLEOTIDE SEQUENCE [LARGE SCALE GENOMIC DNA]</scope>
    <source>
        <strain evidence="2">B4147</strain>
    </source>
</reference>
<evidence type="ECO:0000313" key="1">
    <source>
        <dbReference type="EMBL" id="KKZ93730.1"/>
    </source>
</evidence>
<dbReference type="InterPro" id="IPR023833">
    <property type="entry name" value="Signal_pept_SipW-depend-type"/>
</dbReference>
<proteinExistence type="predicted"/>